<evidence type="ECO:0008006" key="3">
    <source>
        <dbReference type="Google" id="ProtNLM"/>
    </source>
</evidence>
<dbReference type="Proteomes" id="UP001139369">
    <property type="component" value="Unassembled WGS sequence"/>
</dbReference>
<evidence type="ECO:0000313" key="1">
    <source>
        <dbReference type="EMBL" id="MCI2230261.1"/>
    </source>
</evidence>
<reference evidence="1" key="1">
    <citation type="submission" date="2022-02" db="EMBL/GenBank/DDBJ databases">
        <title>Polaribacter sp. MSW13, isolated from seawater.</title>
        <authorList>
            <person name="Kristyanto S."/>
            <person name="Jung J."/>
            <person name="Jeon C.O."/>
        </authorList>
    </citation>
    <scope>NUCLEOTIDE SEQUENCE</scope>
    <source>
        <strain evidence="1">MSW13</strain>
    </source>
</reference>
<dbReference type="AlphaFoldDB" id="A0A9X2AKA4"/>
<organism evidence="1 2">
    <name type="scientific">Polaribacter marinus</name>
    <dbReference type="NCBI Taxonomy" id="2916838"/>
    <lineage>
        <taxon>Bacteria</taxon>
        <taxon>Pseudomonadati</taxon>
        <taxon>Bacteroidota</taxon>
        <taxon>Flavobacteriia</taxon>
        <taxon>Flavobacteriales</taxon>
        <taxon>Flavobacteriaceae</taxon>
    </lineage>
</organism>
<proteinExistence type="predicted"/>
<keyword evidence="2" id="KW-1185">Reference proteome</keyword>
<sequence>MKLKNFLLIAIFGMFIVSCKQKQSLKEYMAQSWETTYLKIEMATYEKSDSLYVYEKEFNENSAQVAQSKYNSDGTFSAWFADKNGGKFSHVDGKWSAENDSLFVHFIYNDVTTNVSYHITQTDEGFLGKSKSDWDKDGDFDDLLTMRTKRIKEE</sequence>
<gene>
    <name evidence="1" type="ORF">MC378_13870</name>
</gene>
<dbReference type="PROSITE" id="PS51257">
    <property type="entry name" value="PROKAR_LIPOPROTEIN"/>
    <property type="match status" value="1"/>
</dbReference>
<name>A0A9X2AKA4_9FLAO</name>
<dbReference type="EMBL" id="JAKQYM010000013">
    <property type="protein sequence ID" value="MCI2230261.1"/>
    <property type="molecule type" value="Genomic_DNA"/>
</dbReference>
<accession>A0A9X2AKA4</accession>
<dbReference type="RefSeq" id="WP_242179371.1">
    <property type="nucleotide sequence ID" value="NZ_JAKQYM010000013.1"/>
</dbReference>
<comment type="caution">
    <text evidence="1">The sequence shown here is derived from an EMBL/GenBank/DDBJ whole genome shotgun (WGS) entry which is preliminary data.</text>
</comment>
<protein>
    <recommendedName>
        <fullName evidence="3">Lipocalin-like domain-containing protein</fullName>
    </recommendedName>
</protein>
<evidence type="ECO:0000313" key="2">
    <source>
        <dbReference type="Proteomes" id="UP001139369"/>
    </source>
</evidence>